<dbReference type="Proteomes" id="UP001153712">
    <property type="component" value="Chromosome 8"/>
</dbReference>
<keyword evidence="10" id="KW-1185">Reference proteome</keyword>
<feature type="transmembrane region" description="Helical" evidence="7">
    <location>
        <begin position="7"/>
        <end position="28"/>
    </location>
</feature>
<protein>
    <recommendedName>
        <fullName evidence="7">Palmitoyltransferase</fullName>
        <ecNumber evidence="7">2.3.1.225</ecNumber>
    </recommendedName>
</protein>
<keyword evidence="5 7" id="KW-0472">Membrane</keyword>
<accession>A0A9N9XSL9</accession>
<organism evidence="9 10">
    <name type="scientific">Phyllotreta striolata</name>
    <name type="common">Striped flea beetle</name>
    <name type="synonym">Crioceris striolata</name>
    <dbReference type="NCBI Taxonomy" id="444603"/>
    <lineage>
        <taxon>Eukaryota</taxon>
        <taxon>Metazoa</taxon>
        <taxon>Ecdysozoa</taxon>
        <taxon>Arthropoda</taxon>
        <taxon>Hexapoda</taxon>
        <taxon>Insecta</taxon>
        <taxon>Pterygota</taxon>
        <taxon>Neoptera</taxon>
        <taxon>Endopterygota</taxon>
        <taxon>Coleoptera</taxon>
        <taxon>Polyphaga</taxon>
        <taxon>Cucujiformia</taxon>
        <taxon>Chrysomeloidea</taxon>
        <taxon>Chrysomelidae</taxon>
        <taxon>Galerucinae</taxon>
        <taxon>Alticini</taxon>
        <taxon>Phyllotreta</taxon>
    </lineage>
</organism>
<dbReference type="EMBL" id="OU900101">
    <property type="protein sequence ID" value="CAG9864517.1"/>
    <property type="molecule type" value="Genomic_DNA"/>
</dbReference>
<gene>
    <name evidence="9" type="ORF">PHYEVI_LOCUS10772</name>
</gene>
<dbReference type="OrthoDB" id="9909019at2759"/>
<comment type="domain">
    <text evidence="7">The DHHC domain is required for palmitoyltransferase activity.</text>
</comment>
<feature type="transmembrane region" description="Helical" evidence="7">
    <location>
        <begin position="195"/>
        <end position="219"/>
    </location>
</feature>
<evidence type="ECO:0000313" key="10">
    <source>
        <dbReference type="Proteomes" id="UP001153712"/>
    </source>
</evidence>
<dbReference type="EC" id="2.3.1.225" evidence="7"/>
<evidence type="ECO:0000256" key="5">
    <source>
        <dbReference type="ARBA" id="ARBA00023136"/>
    </source>
</evidence>
<keyword evidence="4 7" id="KW-1133">Transmembrane helix</keyword>
<dbReference type="GO" id="GO:0016020">
    <property type="term" value="C:membrane"/>
    <property type="evidence" value="ECO:0007669"/>
    <property type="project" value="UniProtKB-SubCell"/>
</dbReference>
<keyword evidence="3 7" id="KW-0812">Transmembrane</keyword>
<dbReference type="AlphaFoldDB" id="A0A9N9XSL9"/>
<evidence type="ECO:0000256" key="2">
    <source>
        <dbReference type="ARBA" id="ARBA00022679"/>
    </source>
</evidence>
<feature type="transmembrane region" description="Helical" evidence="7">
    <location>
        <begin position="40"/>
        <end position="61"/>
    </location>
</feature>
<sequence>MNTKNIFPILIILIYVIMYHSYIIGFVVLLSDNLNLTEFIVYPIVFQFFFYMMTWSLLATWMQPTAKVPLKYRLTTFQIRTLLRSPDDKKQVVLTAFYQNKGIRMYCRTRSGNLRFCRQCFHFKPDRAHHCSQCETCILKMDHHCQWLNTCICLTNQKGFLLALFYCFLLSLFYVCTTFRVIIDFFESTLSNPHQYIWVVAGFFTSCCIAPILFIFIFLHFSLIAKNKTLVEDLDPPNFSNRYTTYDLGLVENVCHVLGRNKLLWLVPVFNQEGPGLVFPTQKGRLRRARHVEGHRGAVHRTETQRTFSDHIR</sequence>
<evidence type="ECO:0000256" key="7">
    <source>
        <dbReference type="RuleBase" id="RU079119"/>
    </source>
</evidence>
<reference evidence="9" key="1">
    <citation type="submission" date="2022-01" db="EMBL/GenBank/DDBJ databases">
        <authorList>
            <person name="King R."/>
        </authorList>
    </citation>
    <scope>NUCLEOTIDE SEQUENCE</scope>
</reference>
<feature type="domain" description="Palmitoyltransferase DHHC" evidence="8">
    <location>
        <begin position="113"/>
        <end position="233"/>
    </location>
</feature>
<dbReference type="InterPro" id="IPR039859">
    <property type="entry name" value="PFA4/ZDH16/20/ERF2-like"/>
</dbReference>
<dbReference type="PANTHER" id="PTHR12246">
    <property type="entry name" value="PALMITOYLTRANSFERASE ZDHHC16"/>
    <property type="match status" value="1"/>
</dbReference>
<name>A0A9N9XSL9_PHYSR</name>
<evidence type="ECO:0000256" key="1">
    <source>
        <dbReference type="ARBA" id="ARBA00004141"/>
    </source>
</evidence>
<proteinExistence type="inferred from homology"/>
<evidence type="ECO:0000256" key="4">
    <source>
        <dbReference type="ARBA" id="ARBA00022989"/>
    </source>
</evidence>
<feature type="transmembrane region" description="Helical" evidence="7">
    <location>
        <begin position="160"/>
        <end position="183"/>
    </location>
</feature>
<dbReference type="InterPro" id="IPR001594">
    <property type="entry name" value="Palmitoyltrfase_DHHC"/>
</dbReference>
<evidence type="ECO:0000313" key="9">
    <source>
        <dbReference type="EMBL" id="CAG9864517.1"/>
    </source>
</evidence>
<evidence type="ECO:0000256" key="6">
    <source>
        <dbReference type="ARBA" id="ARBA00023315"/>
    </source>
</evidence>
<comment type="similarity">
    <text evidence="7">Belongs to the DHHC palmitoyltransferase family.</text>
</comment>
<dbReference type="PROSITE" id="PS50216">
    <property type="entry name" value="DHHC"/>
    <property type="match status" value="1"/>
</dbReference>
<keyword evidence="2 7" id="KW-0808">Transferase</keyword>
<dbReference type="GO" id="GO:0019706">
    <property type="term" value="F:protein-cysteine S-palmitoyltransferase activity"/>
    <property type="evidence" value="ECO:0007669"/>
    <property type="project" value="UniProtKB-EC"/>
</dbReference>
<comment type="catalytic activity">
    <reaction evidence="7">
        <text>L-cysteinyl-[protein] + hexadecanoyl-CoA = S-hexadecanoyl-L-cysteinyl-[protein] + CoA</text>
        <dbReference type="Rhea" id="RHEA:36683"/>
        <dbReference type="Rhea" id="RHEA-COMP:10131"/>
        <dbReference type="Rhea" id="RHEA-COMP:11032"/>
        <dbReference type="ChEBI" id="CHEBI:29950"/>
        <dbReference type="ChEBI" id="CHEBI:57287"/>
        <dbReference type="ChEBI" id="CHEBI:57379"/>
        <dbReference type="ChEBI" id="CHEBI:74151"/>
        <dbReference type="EC" id="2.3.1.225"/>
    </reaction>
</comment>
<keyword evidence="6 7" id="KW-0012">Acyltransferase</keyword>
<evidence type="ECO:0000259" key="8">
    <source>
        <dbReference type="Pfam" id="PF01529"/>
    </source>
</evidence>
<dbReference type="Pfam" id="PF01529">
    <property type="entry name" value="DHHC"/>
    <property type="match status" value="1"/>
</dbReference>
<evidence type="ECO:0000256" key="3">
    <source>
        <dbReference type="ARBA" id="ARBA00022692"/>
    </source>
</evidence>
<comment type="subcellular location">
    <subcellularLocation>
        <location evidence="1">Membrane</location>
        <topology evidence="1">Multi-pass membrane protein</topology>
    </subcellularLocation>
</comment>